<dbReference type="Pfam" id="PF13490">
    <property type="entry name" value="zf-HC2"/>
    <property type="match status" value="1"/>
</dbReference>
<accession>A0ABU1ILD8</accession>
<keyword evidence="3" id="KW-0812">Transmembrane</keyword>
<feature type="transmembrane region" description="Helical" evidence="3">
    <location>
        <begin position="107"/>
        <end position="126"/>
    </location>
</feature>
<name>A0ABU1ILD8_9BACL</name>
<evidence type="ECO:0000256" key="1">
    <source>
        <dbReference type="ARBA" id="ARBA00024353"/>
    </source>
</evidence>
<dbReference type="EMBL" id="JAVDQG010000003">
    <property type="protein sequence ID" value="MDR6225597.1"/>
    <property type="molecule type" value="Genomic_DNA"/>
</dbReference>
<proteinExistence type="inferred from homology"/>
<keyword evidence="3" id="KW-0472">Membrane</keyword>
<reference evidence="5 6" key="1">
    <citation type="submission" date="2023-07" db="EMBL/GenBank/DDBJ databases">
        <title>Genomic Encyclopedia of Type Strains, Phase IV (KMG-IV): sequencing the most valuable type-strain genomes for metagenomic binning, comparative biology and taxonomic classification.</title>
        <authorList>
            <person name="Goeker M."/>
        </authorList>
    </citation>
    <scope>NUCLEOTIDE SEQUENCE [LARGE SCALE GENOMIC DNA]</scope>
    <source>
        <strain evidence="5 6">DSM 45903</strain>
    </source>
</reference>
<dbReference type="Proteomes" id="UP001185012">
    <property type="component" value="Unassembled WGS sequence"/>
</dbReference>
<protein>
    <recommendedName>
        <fullName evidence="2">Anti-sigma-W factor RsiW</fullName>
    </recommendedName>
</protein>
<evidence type="ECO:0000256" key="3">
    <source>
        <dbReference type="SAM" id="Phobius"/>
    </source>
</evidence>
<keyword evidence="6" id="KW-1185">Reference proteome</keyword>
<gene>
    <name evidence="5" type="ORF">JOE21_001595</name>
</gene>
<evidence type="ECO:0000259" key="4">
    <source>
        <dbReference type="Pfam" id="PF13490"/>
    </source>
</evidence>
<sequence length="386" mass="43988">MICNDQGRLQAYLDGELTRSERKQLALHIEQCPECQALLQETKEMEDWVHVAITESLPDPDRSLEIDGDQAWQRFQNLSKRDGRTEAPSEDSMKWSWKKMKKTQKRWISGIAAAGILAASLTVPQVQAAASELLSVFRMDKVEFVKLTQGDLEEMSNFLENKETGSLDLKGLGKVWTEGEEEESIHHFDNPEKAVKAGHSLPEVPDGYQAVREVTVETPFTVHFRLDTEKINKLLKQLEADVELDKKLNNKTFAVEMPRSVFMNLKNEKSSSEIEYTVAETPQIEVEKEEDVDEIRKAVLSLPFIPENIKTQLLDIEDWKQTLPVPVFEDEGDVREVSINGAKGVIQEGEWWASLVWQKDGKIHNLSIYGEDVNSKELIQLAKKLN</sequence>
<organism evidence="5 6">
    <name type="scientific">Desmospora profundinema</name>
    <dbReference type="NCBI Taxonomy" id="1571184"/>
    <lineage>
        <taxon>Bacteria</taxon>
        <taxon>Bacillati</taxon>
        <taxon>Bacillota</taxon>
        <taxon>Bacilli</taxon>
        <taxon>Bacillales</taxon>
        <taxon>Thermoactinomycetaceae</taxon>
        <taxon>Desmospora</taxon>
    </lineage>
</organism>
<evidence type="ECO:0000256" key="2">
    <source>
        <dbReference type="ARBA" id="ARBA00024438"/>
    </source>
</evidence>
<comment type="caution">
    <text evidence="5">The sequence shown here is derived from an EMBL/GenBank/DDBJ whole genome shotgun (WGS) entry which is preliminary data.</text>
</comment>
<evidence type="ECO:0000313" key="5">
    <source>
        <dbReference type="EMBL" id="MDR6225597.1"/>
    </source>
</evidence>
<dbReference type="RefSeq" id="WP_309864489.1">
    <property type="nucleotide sequence ID" value="NZ_JAVDQG010000003.1"/>
</dbReference>
<dbReference type="InterPro" id="IPR041916">
    <property type="entry name" value="Anti_sigma_zinc_sf"/>
</dbReference>
<keyword evidence="3" id="KW-1133">Transmembrane helix</keyword>
<comment type="similarity">
    <text evidence="1">Belongs to the zinc-associated anti-sigma factor (ZAS) superfamily. Anti-sigma-W factor family.</text>
</comment>
<dbReference type="Gene3D" id="1.10.10.1320">
    <property type="entry name" value="Anti-sigma factor, zinc-finger domain"/>
    <property type="match status" value="1"/>
</dbReference>
<dbReference type="InterPro" id="IPR027383">
    <property type="entry name" value="Znf_put"/>
</dbReference>
<evidence type="ECO:0000313" key="6">
    <source>
        <dbReference type="Proteomes" id="UP001185012"/>
    </source>
</evidence>
<feature type="domain" description="Putative zinc-finger" evidence="4">
    <location>
        <begin position="8"/>
        <end position="36"/>
    </location>
</feature>